<reference evidence="2 3" key="1">
    <citation type="submission" date="2019-06" db="EMBL/GenBank/DDBJ databases">
        <title>Thermomonas aquatica sp. nov., isolated from an industrial wastewater treatment plant.</title>
        <authorList>
            <person name="Jeon J.H."/>
            <person name="Park D.-S."/>
        </authorList>
    </citation>
    <scope>NUCLEOTIDE SEQUENCE [LARGE SCALE GENOMIC DNA]</scope>
    <source>
        <strain evidence="2 3">SY21</strain>
    </source>
</reference>
<protein>
    <recommendedName>
        <fullName evidence="4">DUF4124 domain-containing protein</fullName>
    </recommendedName>
</protein>
<dbReference type="Proteomes" id="UP000308149">
    <property type="component" value="Chromosome"/>
</dbReference>
<gene>
    <name evidence="2" type="ORF">FHQ07_09500</name>
</gene>
<dbReference type="KEGG" id="thes:FHQ07_09500"/>
<sequence>MPHTNRILVAAIAIGIAALAGSGGLRAQAKAGAEKKIYCWNEGGRKVCGDALPADAANSARTEISARSGLRTGQVSRALTDAERSQAALAQEQARLAAEAEAMRQRRDLAMVESYGTETDLRRAYGERTELLDETLKASTLGVTNLRLSLLTLLRQASDKELAGEIVPRPLTNSIRDQHAELLRQQQIRASQLLDRAALDAELQDALARYRALKAPPGAAAPNPGPETPPAPPAG</sequence>
<dbReference type="RefSeq" id="WP_139716576.1">
    <property type="nucleotide sequence ID" value="NZ_CP040871.1"/>
</dbReference>
<evidence type="ECO:0000313" key="3">
    <source>
        <dbReference type="Proteomes" id="UP000308149"/>
    </source>
</evidence>
<evidence type="ECO:0008006" key="4">
    <source>
        <dbReference type="Google" id="ProtNLM"/>
    </source>
</evidence>
<dbReference type="OrthoDB" id="5966355at2"/>
<name>A0A5B7ZS68_9GAMM</name>
<feature type="compositionally biased region" description="Pro residues" evidence="1">
    <location>
        <begin position="223"/>
        <end position="235"/>
    </location>
</feature>
<dbReference type="AlphaFoldDB" id="A0A5B7ZS68"/>
<proteinExistence type="predicted"/>
<dbReference type="EMBL" id="CP040871">
    <property type="protein sequence ID" value="QDA57525.1"/>
    <property type="molecule type" value="Genomic_DNA"/>
</dbReference>
<evidence type="ECO:0000313" key="2">
    <source>
        <dbReference type="EMBL" id="QDA57525.1"/>
    </source>
</evidence>
<evidence type="ECO:0000256" key="1">
    <source>
        <dbReference type="SAM" id="MobiDB-lite"/>
    </source>
</evidence>
<feature type="region of interest" description="Disordered" evidence="1">
    <location>
        <begin position="214"/>
        <end position="235"/>
    </location>
</feature>
<accession>A0A5B7ZS68</accession>
<organism evidence="2 3">
    <name type="scientific">Thermomonas aquatica</name>
    <dbReference type="NCBI Taxonomy" id="2202149"/>
    <lineage>
        <taxon>Bacteria</taxon>
        <taxon>Pseudomonadati</taxon>
        <taxon>Pseudomonadota</taxon>
        <taxon>Gammaproteobacteria</taxon>
        <taxon>Lysobacterales</taxon>
        <taxon>Lysobacteraceae</taxon>
        <taxon>Thermomonas</taxon>
    </lineage>
</organism>
<keyword evidence="3" id="KW-1185">Reference proteome</keyword>